<dbReference type="SUPFAM" id="SSF48484">
    <property type="entry name" value="Lipoxigenase"/>
    <property type="match status" value="1"/>
</dbReference>
<dbReference type="Proteomes" id="UP001595075">
    <property type="component" value="Unassembled WGS sequence"/>
</dbReference>
<feature type="chain" id="PRO_5046147292" description="Manganese lipoxygenase" evidence="5">
    <location>
        <begin position="18"/>
        <end position="600"/>
    </location>
</feature>
<evidence type="ECO:0000259" key="6">
    <source>
        <dbReference type="PROSITE" id="PS51393"/>
    </source>
</evidence>
<dbReference type="InterPro" id="IPR000907">
    <property type="entry name" value="LipOase"/>
</dbReference>
<keyword evidence="3" id="KW-0223">Dioxygenase</keyword>
<dbReference type="Gene3D" id="3.10.450.60">
    <property type="match status" value="1"/>
</dbReference>
<keyword evidence="8" id="KW-1185">Reference proteome</keyword>
<evidence type="ECO:0000313" key="8">
    <source>
        <dbReference type="Proteomes" id="UP001595075"/>
    </source>
</evidence>
<dbReference type="PANTHER" id="PTHR11771">
    <property type="entry name" value="LIPOXYGENASE"/>
    <property type="match status" value="1"/>
</dbReference>
<gene>
    <name evidence="7" type="ORF">VTL71DRAFT_14693</name>
</gene>
<evidence type="ECO:0000256" key="2">
    <source>
        <dbReference type="ARBA" id="ARBA00022723"/>
    </source>
</evidence>
<sequence length="600" mass="65733">MHYLTSILLVAATAANAAVLRRDNSTLFEASLPQFSNITARLEAISTKRQGWLYGPSLLGNASFFPTGSLGSARMQADMGLFALDSAYVAPRAQADLLAVQQAIANNGGLKSLDDYANVLYDGQWQASVPEGTGKGILANYTQDLLFSMERLSLNCYPLRRLQSGEELPFTVDLNTTVQLTTLSLSALLESGRLFIADHSYQLPYAKGAGKYGASTTAYFFIHPISGDFLPLAIKTNVGADLIYTPLDSPNDWLLAKIMFNENDIFFAQMFHLVASHDVAEIVHQAATRTMSDKHPVMILLERLMFQAYAVRPVGNAVLFSDGGYLDRAFFINHFGAAQFVADFYPTVGRFQANYLSTDLTTRGLINSTTGPDFKHFPFYSDAKIIRDGIFDFMTTFVNAYYPSEDLLTSDPELAAWFIEASTSAGVLDFPCAPVDGKPTLCDRATLIDLLTHMAYLTGVQHHALNTGDPVYSSGTLPFHPTALYSPVPTTKNITDAQLLAMLPPPSDAIFQIYLLAVFNRPQFEAQNKTLVHAFSDATFLSKFASRSAVGSAAAVFKGEMERISRSTRARGFDEEGLNMGMPFVYRSLDPGTVPFFLAV</sequence>
<dbReference type="Gene3D" id="1.20.245.10">
    <property type="entry name" value="Lipoxygenase-1, Domain 5"/>
    <property type="match status" value="1"/>
</dbReference>
<dbReference type="InterPro" id="IPR036226">
    <property type="entry name" value="LipOase_C_sf"/>
</dbReference>
<evidence type="ECO:0000256" key="5">
    <source>
        <dbReference type="SAM" id="SignalP"/>
    </source>
</evidence>
<proteinExistence type="predicted"/>
<dbReference type="InterPro" id="IPR013819">
    <property type="entry name" value="LipOase_C"/>
</dbReference>
<keyword evidence="2" id="KW-0479">Metal-binding</keyword>
<feature type="signal peptide" evidence="5">
    <location>
        <begin position="1"/>
        <end position="17"/>
    </location>
</feature>
<protein>
    <recommendedName>
        <fullName evidence="1">Manganese lipoxygenase</fullName>
    </recommendedName>
</protein>
<keyword evidence="4" id="KW-0560">Oxidoreductase</keyword>
<evidence type="ECO:0000256" key="4">
    <source>
        <dbReference type="ARBA" id="ARBA00023002"/>
    </source>
</evidence>
<keyword evidence="5" id="KW-0732">Signal</keyword>
<dbReference type="Pfam" id="PF00305">
    <property type="entry name" value="Lipoxygenase"/>
    <property type="match status" value="1"/>
</dbReference>
<accession>A0ABR4CL73</accession>
<evidence type="ECO:0000313" key="7">
    <source>
        <dbReference type="EMBL" id="KAL2070013.1"/>
    </source>
</evidence>
<feature type="domain" description="Lipoxygenase" evidence="6">
    <location>
        <begin position="25"/>
        <end position="600"/>
    </location>
</feature>
<evidence type="ECO:0000256" key="1">
    <source>
        <dbReference type="ARBA" id="ARBA00021175"/>
    </source>
</evidence>
<name>A0ABR4CL73_9HELO</name>
<evidence type="ECO:0000256" key="3">
    <source>
        <dbReference type="ARBA" id="ARBA00022964"/>
    </source>
</evidence>
<organism evidence="7 8">
    <name type="scientific">Oculimacula yallundae</name>
    <dbReference type="NCBI Taxonomy" id="86028"/>
    <lineage>
        <taxon>Eukaryota</taxon>
        <taxon>Fungi</taxon>
        <taxon>Dikarya</taxon>
        <taxon>Ascomycota</taxon>
        <taxon>Pezizomycotina</taxon>
        <taxon>Leotiomycetes</taxon>
        <taxon>Helotiales</taxon>
        <taxon>Ploettnerulaceae</taxon>
        <taxon>Oculimacula</taxon>
    </lineage>
</organism>
<dbReference type="PROSITE" id="PS51393">
    <property type="entry name" value="LIPOXYGENASE_3"/>
    <property type="match status" value="1"/>
</dbReference>
<reference evidence="7 8" key="1">
    <citation type="journal article" date="2024" name="Commun. Biol.">
        <title>Comparative genomic analysis of thermophilic fungi reveals convergent evolutionary adaptations and gene losses.</title>
        <authorList>
            <person name="Steindorff A.S."/>
            <person name="Aguilar-Pontes M.V."/>
            <person name="Robinson A.J."/>
            <person name="Andreopoulos B."/>
            <person name="LaButti K."/>
            <person name="Kuo A."/>
            <person name="Mondo S."/>
            <person name="Riley R."/>
            <person name="Otillar R."/>
            <person name="Haridas S."/>
            <person name="Lipzen A."/>
            <person name="Grimwood J."/>
            <person name="Schmutz J."/>
            <person name="Clum A."/>
            <person name="Reid I.D."/>
            <person name="Moisan M.C."/>
            <person name="Butler G."/>
            <person name="Nguyen T.T.M."/>
            <person name="Dewar K."/>
            <person name="Conant G."/>
            <person name="Drula E."/>
            <person name="Henrissat B."/>
            <person name="Hansel C."/>
            <person name="Singer S."/>
            <person name="Hutchinson M.I."/>
            <person name="de Vries R.P."/>
            <person name="Natvig D.O."/>
            <person name="Powell A.J."/>
            <person name="Tsang A."/>
            <person name="Grigoriev I.V."/>
        </authorList>
    </citation>
    <scope>NUCLEOTIDE SEQUENCE [LARGE SCALE GENOMIC DNA]</scope>
    <source>
        <strain evidence="7 8">CBS 494.80</strain>
    </source>
</reference>
<dbReference type="EMBL" id="JAZHXI010000007">
    <property type="protein sequence ID" value="KAL2070013.1"/>
    <property type="molecule type" value="Genomic_DNA"/>
</dbReference>
<comment type="caution">
    <text evidence="7">The sequence shown here is derived from an EMBL/GenBank/DDBJ whole genome shotgun (WGS) entry which is preliminary data.</text>
</comment>